<evidence type="ECO:0000313" key="1">
    <source>
        <dbReference type="EMBL" id="CAD8189548.1"/>
    </source>
</evidence>
<organism evidence="1 2">
    <name type="scientific">Paramecium octaurelia</name>
    <dbReference type="NCBI Taxonomy" id="43137"/>
    <lineage>
        <taxon>Eukaryota</taxon>
        <taxon>Sar</taxon>
        <taxon>Alveolata</taxon>
        <taxon>Ciliophora</taxon>
        <taxon>Intramacronucleata</taxon>
        <taxon>Oligohymenophorea</taxon>
        <taxon>Peniculida</taxon>
        <taxon>Parameciidae</taxon>
        <taxon>Paramecium</taxon>
    </lineage>
</organism>
<reference evidence="1" key="1">
    <citation type="submission" date="2021-01" db="EMBL/GenBank/DDBJ databases">
        <authorList>
            <consortium name="Genoscope - CEA"/>
            <person name="William W."/>
        </authorList>
    </citation>
    <scope>NUCLEOTIDE SEQUENCE</scope>
</reference>
<name>A0A8S1WHM2_PAROT</name>
<evidence type="ECO:0000313" key="2">
    <source>
        <dbReference type="Proteomes" id="UP000683925"/>
    </source>
</evidence>
<comment type="caution">
    <text evidence="1">The sequence shown here is derived from an EMBL/GenBank/DDBJ whole genome shotgun (WGS) entry which is preliminary data.</text>
</comment>
<accession>A0A8S1WHM2</accession>
<dbReference type="OrthoDB" id="310427at2759"/>
<dbReference type="AlphaFoldDB" id="A0A8S1WHM2"/>
<dbReference type="Proteomes" id="UP000683925">
    <property type="component" value="Unassembled WGS sequence"/>
</dbReference>
<proteinExistence type="predicted"/>
<keyword evidence="2" id="KW-1185">Reference proteome</keyword>
<dbReference type="OMA" id="FRNYQEI"/>
<sequence>MKNELNTLFNEGRSKKRDPTNIDIRFMNLFNRLIAQLKMIGRICEKGQFIYYEKDIFGNRTEFDDDFLRLLTISQWNHFLILNMEVVLLKPDQQMLSFSKKIDIIQHFLMSSVNSESKGLSFYSHLDQIYAKYTIYLPDAITVEKMGSDERNSMIYNIEERHRMMEQQIMSYKDQLLSALDLDDQEIKDCFPQHLQLYHNYIEDSVQIDFDSNQQYESVIARECEIYLDQIQIDGGEQKNINTQSETDQEIANNGNNKGQLLQKLNYEVKVYSVETRVGLHNQGHFRNYQEILGGELFQEFQRKPISKQLQIQLDFEEFVYPKQFQTPLEFEDSIYIPLADPRQKNVLQEELPDVDISILRKFLILREAMVTINENQKQLANPKFKGKFSVLIKIRFCNALGSRPIFIMRKIKKEKKSIDQNAILVDNYKIIKNLMNVLFFKDRYDDEIKPIHNLCQEFLHSFCDREPQNSEDDDQESQDSHYVPENLPDIEKYLRKLETLILLIKTIYRVPF</sequence>
<gene>
    <name evidence="1" type="ORF">POCTA_138.1.T0950114</name>
</gene>
<dbReference type="EMBL" id="CAJJDP010000094">
    <property type="protein sequence ID" value="CAD8189548.1"/>
    <property type="molecule type" value="Genomic_DNA"/>
</dbReference>
<protein>
    <submittedName>
        <fullName evidence="1">Uncharacterized protein</fullName>
    </submittedName>
</protein>